<comment type="caution">
    <text evidence="1">The sequence shown here is derived from an EMBL/GenBank/DDBJ whole genome shotgun (WGS) entry which is preliminary data.</text>
</comment>
<evidence type="ECO:0000313" key="1">
    <source>
        <dbReference type="EMBL" id="KAG9390515.1"/>
    </source>
</evidence>
<gene>
    <name evidence="1" type="ORF">J8273_7866</name>
</gene>
<organism evidence="1 2">
    <name type="scientific">Carpediemonas membranifera</name>
    <dbReference type="NCBI Taxonomy" id="201153"/>
    <lineage>
        <taxon>Eukaryota</taxon>
        <taxon>Metamonada</taxon>
        <taxon>Carpediemonas-like organisms</taxon>
        <taxon>Carpediemonas</taxon>
    </lineage>
</organism>
<proteinExistence type="predicted"/>
<name>A0A8J6ARP1_9EUKA</name>
<dbReference type="AlphaFoldDB" id="A0A8J6ARP1"/>
<sequence>MIFVKSATINCISCRCTVPSMASNRPHAKNKTVHRRCCLPSNPSHVHNGNPALRDVLVGRQFRSFVSQHLSPQRYFDPNAMAFNGLLFIGLNDGLMLHHSIFRRCFGLDEDQGDVSALGRVASDLWTQYEESVMNSANEIDEAQFQGRQFFLLSFDNRLLYSLANEEHCLLTILDADVDTESAQFLLDRATTSFCTSIARWQPTTNGIQRFVKWDGEIAVLTQYSNYLCKRLLETFNSEWVVAAILPDSGKTRPLTASKTTVRNKTDLATMFDLPVVTETVPRPGPIPGRGRGAGLTLSVLTAIGYDRYSPDKLTETLLRVSGPLSALGASTSAEMSFTARRRLRPDAANLGGTNDIYVENVVVTVEGLFLLAVSAPSFRHDAATPPLCEVRERSDEGALGRALRQLHAMGARGRLPAELGD</sequence>
<keyword evidence="2" id="KW-1185">Reference proteome</keyword>
<accession>A0A8J6ARP1</accession>
<reference evidence="1" key="1">
    <citation type="submission" date="2021-05" db="EMBL/GenBank/DDBJ databases">
        <title>A free-living protist that lacks canonical eukaryotic 1 DNA replication and segregation systems.</title>
        <authorList>
            <person name="Salas-Leiva D.E."/>
            <person name="Tromer E.C."/>
            <person name="Curtis B.A."/>
            <person name="Jerlstrom-Hultqvist J."/>
            <person name="Kolisko M."/>
            <person name="Yi Z."/>
            <person name="Salas-Leiva J.S."/>
            <person name="Gallot-Lavallee L."/>
            <person name="Kops G.J.P.L."/>
            <person name="Archibald J.M."/>
            <person name="Simpson A.G.B."/>
            <person name="Roger A.J."/>
        </authorList>
    </citation>
    <scope>NUCLEOTIDE SEQUENCE</scope>
    <source>
        <strain evidence="1">BICM</strain>
    </source>
</reference>
<evidence type="ECO:0000313" key="2">
    <source>
        <dbReference type="Proteomes" id="UP000717585"/>
    </source>
</evidence>
<dbReference type="EMBL" id="JAHDYR010000064">
    <property type="protein sequence ID" value="KAG9390515.1"/>
    <property type="molecule type" value="Genomic_DNA"/>
</dbReference>
<protein>
    <submittedName>
        <fullName evidence="1">Uncharacterized protein</fullName>
    </submittedName>
</protein>
<dbReference type="Proteomes" id="UP000717585">
    <property type="component" value="Unassembled WGS sequence"/>
</dbReference>